<name>A0A8H6S009_9AGAR</name>
<dbReference type="CDD" id="cd00161">
    <property type="entry name" value="beta-trefoil_Ricin-like"/>
    <property type="match status" value="2"/>
</dbReference>
<dbReference type="RefSeq" id="XP_037214200.1">
    <property type="nucleotide sequence ID" value="XM_037369702.1"/>
</dbReference>
<feature type="signal peptide" evidence="1">
    <location>
        <begin position="1"/>
        <end position="21"/>
    </location>
</feature>
<evidence type="ECO:0000259" key="2">
    <source>
        <dbReference type="SMART" id="SM00458"/>
    </source>
</evidence>
<dbReference type="AlphaFoldDB" id="A0A8H6S009"/>
<dbReference type="Proteomes" id="UP000636479">
    <property type="component" value="Unassembled WGS sequence"/>
</dbReference>
<keyword evidence="1" id="KW-0732">Signal</keyword>
<organism evidence="3 4">
    <name type="scientific">Mycena indigotica</name>
    <dbReference type="NCBI Taxonomy" id="2126181"/>
    <lineage>
        <taxon>Eukaryota</taxon>
        <taxon>Fungi</taxon>
        <taxon>Dikarya</taxon>
        <taxon>Basidiomycota</taxon>
        <taxon>Agaricomycotina</taxon>
        <taxon>Agaricomycetes</taxon>
        <taxon>Agaricomycetidae</taxon>
        <taxon>Agaricales</taxon>
        <taxon>Marasmiineae</taxon>
        <taxon>Mycenaceae</taxon>
        <taxon>Mycena</taxon>
    </lineage>
</organism>
<sequence length="314" mass="33113">MLPALISSIAIVVTSLSGVAAQDPGQTVLFQTILAAAPGKCLSASANANGAPVVIGDCTPTANNSWVVPSGQGIPSTLQVFGDKCLDVKDGANADGTKLQIWTCAAGNTNQQWITGGWDQTIAWASKNKCLDVTDGKADNGQPIQLWDCDWTNNNQRWNDPTVTHPKSFTIGWQSDPSLCVGAAIKGVNASVVILHCDASSPAQRFTDPLNNGEIRPWSDDPNANLCIGPRAGLTAGGTNLVTIPCDENSATQHWNHPGGLGYLMDGASNGFKNCMDLKDGNGSPGAPIQIWDCTEFAGQGKNKNQDWNVTNYY</sequence>
<dbReference type="SUPFAM" id="SSF50370">
    <property type="entry name" value="Ricin B-like lectins"/>
    <property type="match status" value="2"/>
</dbReference>
<evidence type="ECO:0000313" key="3">
    <source>
        <dbReference type="EMBL" id="KAF7290840.1"/>
    </source>
</evidence>
<accession>A0A8H6S009</accession>
<dbReference type="OrthoDB" id="6770063at2759"/>
<comment type="caution">
    <text evidence="3">The sequence shown here is derived from an EMBL/GenBank/DDBJ whole genome shotgun (WGS) entry which is preliminary data.</text>
</comment>
<protein>
    <recommendedName>
        <fullName evidence="2">Ricin B lectin domain-containing protein</fullName>
    </recommendedName>
</protein>
<feature type="domain" description="Ricin B lectin" evidence="2">
    <location>
        <begin position="165"/>
        <end position="311"/>
    </location>
</feature>
<dbReference type="PROSITE" id="PS50231">
    <property type="entry name" value="RICIN_B_LECTIN"/>
    <property type="match status" value="2"/>
</dbReference>
<evidence type="ECO:0000256" key="1">
    <source>
        <dbReference type="SAM" id="SignalP"/>
    </source>
</evidence>
<dbReference type="EMBL" id="JACAZF010000014">
    <property type="protein sequence ID" value="KAF7290840.1"/>
    <property type="molecule type" value="Genomic_DNA"/>
</dbReference>
<dbReference type="InterPro" id="IPR035992">
    <property type="entry name" value="Ricin_B-like_lectins"/>
</dbReference>
<gene>
    <name evidence="3" type="ORF">MIND_01325200</name>
</gene>
<keyword evidence="4" id="KW-1185">Reference proteome</keyword>
<feature type="domain" description="Ricin B lectin" evidence="2">
    <location>
        <begin position="27"/>
        <end position="161"/>
    </location>
</feature>
<proteinExistence type="predicted"/>
<dbReference type="SMART" id="SM00458">
    <property type="entry name" value="RICIN"/>
    <property type="match status" value="2"/>
</dbReference>
<feature type="chain" id="PRO_5034142236" description="Ricin B lectin domain-containing protein" evidence="1">
    <location>
        <begin position="22"/>
        <end position="314"/>
    </location>
</feature>
<dbReference type="GeneID" id="59352218"/>
<dbReference type="Gene3D" id="2.80.10.50">
    <property type="match status" value="3"/>
</dbReference>
<dbReference type="InterPro" id="IPR000772">
    <property type="entry name" value="Ricin_B_lectin"/>
</dbReference>
<reference evidence="3" key="1">
    <citation type="submission" date="2020-05" db="EMBL/GenBank/DDBJ databases">
        <title>Mycena genomes resolve the evolution of fungal bioluminescence.</title>
        <authorList>
            <person name="Tsai I.J."/>
        </authorList>
    </citation>
    <scope>NUCLEOTIDE SEQUENCE</scope>
    <source>
        <strain evidence="3">171206Taipei</strain>
    </source>
</reference>
<dbReference type="Pfam" id="PF00652">
    <property type="entry name" value="Ricin_B_lectin"/>
    <property type="match status" value="2"/>
</dbReference>
<evidence type="ECO:0000313" key="4">
    <source>
        <dbReference type="Proteomes" id="UP000636479"/>
    </source>
</evidence>